<evidence type="ECO:0000256" key="5">
    <source>
        <dbReference type="ARBA" id="ARBA00023136"/>
    </source>
</evidence>
<keyword evidence="8" id="KW-1185">Reference proteome</keyword>
<keyword evidence="5 6" id="KW-0472">Membrane</keyword>
<protein>
    <submittedName>
        <fullName evidence="7">Uncharacterized protein</fullName>
    </submittedName>
</protein>
<feature type="transmembrane region" description="Helical" evidence="6">
    <location>
        <begin position="124"/>
        <end position="141"/>
    </location>
</feature>
<dbReference type="GO" id="GO:0071464">
    <property type="term" value="P:cellular response to hydrostatic pressure"/>
    <property type="evidence" value="ECO:0007669"/>
    <property type="project" value="EnsemblFungi"/>
</dbReference>
<proteinExistence type="inferred from homology"/>
<evidence type="ECO:0000256" key="2">
    <source>
        <dbReference type="ARBA" id="ARBA00006325"/>
    </source>
</evidence>
<comment type="subcellular location">
    <subcellularLocation>
        <location evidence="1">Membrane</location>
        <topology evidence="1">Multi-pass membrane protein</topology>
    </subcellularLocation>
</comment>
<evidence type="ECO:0000256" key="4">
    <source>
        <dbReference type="ARBA" id="ARBA00022989"/>
    </source>
</evidence>
<keyword evidence="4 6" id="KW-1133">Transmembrane helix</keyword>
<dbReference type="HOGENOM" id="CLU_071343_1_0_1"/>
<reference evidence="7 8" key="1">
    <citation type="journal article" date="2009" name="Nature">
        <title>Evolution of pathogenicity and sexual reproduction in eight Candida genomes.</title>
        <authorList>
            <person name="Butler G."/>
            <person name="Rasmussen M.D."/>
            <person name="Lin M.F."/>
            <person name="Santos M.A."/>
            <person name="Sakthikumar S."/>
            <person name="Munro C.A."/>
            <person name="Rheinbay E."/>
            <person name="Grabherr M."/>
            <person name="Forche A."/>
            <person name="Reedy J.L."/>
            <person name="Agrafioti I."/>
            <person name="Arnaud M.B."/>
            <person name="Bates S."/>
            <person name="Brown A.J."/>
            <person name="Brunke S."/>
            <person name="Costanzo M.C."/>
            <person name="Fitzpatrick D.A."/>
            <person name="de Groot P.W."/>
            <person name="Harris D."/>
            <person name="Hoyer L.L."/>
            <person name="Hube B."/>
            <person name="Klis F.M."/>
            <person name="Kodira C."/>
            <person name="Lennard N."/>
            <person name="Logue M.E."/>
            <person name="Martin R."/>
            <person name="Neiman A.M."/>
            <person name="Nikolaou E."/>
            <person name="Quail M.A."/>
            <person name="Quinn J."/>
            <person name="Santos M.C."/>
            <person name="Schmitzberger F.F."/>
            <person name="Sherlock G."/>
            <person name="Shah P."/>
            <person name="Silverstein K.A."/>
            <person name="Skrzypek M.S."/>
            <person name="Soll D."/>
            <person name="Staggs R."/>
            <person name="Stansfield I."/>
            <person name="Stumpf M.P."/>
            <person name="Sudbery P.E."/>
            <person name="Srikantha T."/>
            <person name="Zeng Q."/>
            <person name="Berman J."/>
            <person name="Berriman M."/>
            <person name="Heitman J."/>
            <person name="Gow N.A."/>
            <person name="Lorenz M.C."/>
            <person name="Birren B.W."/>
            <person name="Kellis M."/>
            <person name="Cuomo C.A."/>
        </authorList>
    </citation>
    <scope>NUCLEOTIDE SEQUENCE [LARGE SCALE GENOMIC DNA]</scope>
    <source>
        <strain evidence="8">ATCC MYA-3404 / T1</strain>
    </source>
</reference>
<dbReference type="AlphaFoldDB" id="C5M7U8"/>
<dbReference type="OrthoDB" id="2131401at2759"/>
<dbReference type="RefSeq" id="XP_002548173.1">
    <property type="nucleotide sequence ID" value="XM_002548127.1"/>
</dbReference>
<name>C5M7U8_CANTT</name>
<evidence type="ECO:0000256" key="3">
    <source>
        <dbReference type="ARBA" id="ARBA00022692"/>
    </source>
</evidence>
<evidence type="ECO:0000256" key="1">
    <source>
        <dbReference type="ARBA" id="ARBA00004141"/>
    </source>
</evidence>
<feature type="transmembrane region" description="Helical" evidence="6">
    <location>
        <begin position="62"/>
        <end position="86"/>
    </location>
</feature>
<evidence type="ECO:0000313" key="7">
    <source>
        <dbReference type="EMBL" id="EER33652.1"/>
    </source>
</evidence>
<dbReference type="EMBL" id="GG692397">
    <property type="protein sequence ID" value="EER33652.1"/>
    <property type="molecule type" value="Genomic_DNA"/>
</dbReference>
<feature type="transmembrane region" description="Helical" evidence="6">
    <location>
        <begin position="20"/>
        <end position="42"/>
    </location>
</feature>
<dbReference type="KEGG" id="ctp:CTRG_02470"/>
<dbReference type="eggNOG" id="ENOG502S0YM">
    <property type="taxonomic scope" value="Eukaryota"/>
</dbReference>
<sequence>MKQANHTFQNFITTQQLIMAIFISSTNVPIGYIVPSFPSLFWPIGPSRSSYLNSFLYYSWDIWRFTVFWSLLLSGSLYGIVGLMAAASSFMNKYRHNLEFGASGLATCIFIIILYVFAGLSKGFIGGAIIGIILAAIYQAGSLTMSTWIPFTWAVAQVLYDIISSYSTSSTIL</sequence>
<dbReference type="InterPro" id="IPR019334">
    <property type="entry name" value="TMEM170A/B/YPR153W-like"/>
</dbReference>
<feature type="transmembrane region" description="Helical" evidence="6">
    <location>
        <begin position="98"/>
        <end position="118"/>
    </location>
</feature>
<gene>
    <name evidence="7" type="ORF">CTRG_02470</name>
</gene>
<dbReference type="GO" id="GO:0005789">
    <property type="term" value="C:endoplasmic reticulum membrane"/>
    <property type="evidence" value="ECO:0007669"/>
    <property type="project" value="EnsemblFungi"/>
</dbReference>
<evidence type="ECO:0000256" key="6">
    <source>
        <dbReference type="SAM" id="Phobius"/>
    </source>
</evidence>
<dbReference type="GeneID" id="8297588"/>
<dbReference type="PANTHER" id="PTHR22779">
    <property type="entry name" value="SD17342P"/>
    <property type="match status" value="1"/>
</dbReference>
<dbReference type="PANTHER" id="PTHR22779:SF6">
    <property type="entry name" value="SD17342P"/>
    <property type="match status" value="1"/>
</dbReference>
<dbReference type="Pfam" id="PF10190">
    <property type="entry name" value="Tmemb_170"/>
    <property type="match status" value="1"/>
</dbReference>
<keyword evidence="3 6" id="KW-0812">Transmembrane</keyword>
<organism evidence="7 8">
    <name type="scientific">Candida tropicalis (strain ATCC MYA-3404 / T1)</name>
    <name type="common">Yeast</name>
    <dbReference type="NCBI Taxonomy" id="294747"/>
    <lineage>
        <taxon>Eukaryota</taxon>
        <taxon>Fungi</taxon>
        <taxon>Dikarya</taxon>
        <taxon>Ascomycota</taxon>
        <taxon>Saccharomycotina</taxon>
        <taxon>Pichiomycetes</taxon>
        <taxon>Debaryomycetaceae</taxon>
        <taxon>Candida/Lodderomyces clade</taxon>
        <taxon>Candida</taxon>
    </lineage>
</organism>
<accession>C5M7U8</accession>
<dbReference type="VEuPathDB" id="FungiDB:CTRG_02470"/>
<dbReference type="Proteomes" id="UP000002037">
    <property type="component" value="Unassembled WGS sequence"/>
</dbReference>
<comment type="similarity">
    <text evidence="2">Belongs to the TMEM170 family.</text>
</comment>
<dbReference type="STRING" id="294747.C5M7U8"/>
<evidence type="ECO:0000313" key="8">
    <source>
        <dbReference type="Proteomes" id="UP000002037"/>
    </source>
</evidence>